<reference evidence="1 2" key="1">
    <citation type="submission" date="2017-12" db="EMBL/GenBank/DDBJ databases">
        <title>Complete Genome Sequence of Stenotrophomonas maltophilia CSM2.</title>
        <authorList>
            <person name="Castro-Jaimes S."/>
            <person name="Lopez-Leal G."/>
            <person name="Barberena Jonas C."/>
            <person name="Bustos P."/>
            <person name="Perez-Oseguera A."/>
            <person name="Cevallos M.A."/>
        </authorList>
    </citation>
    <scope>NUCLEOTIDE SEQUENCE [LARGE SCALE GENOMIC DNA]</scope>
    <source>
        <strain evidence="1 2">CSM2</strain>
    </source>
</reference>
<dbReference type="EMBL" id="CP025298">
    <property type="protein sequence ID" value="AUI06499.1"/>
    <property type="molecule type" value="Genomic_DNA"/>
</dbReference>
<evidence type="ECO:0000313" key="2">
    <source>
        <dbReference type="Proteomes" id="UP000234414"/>
    </source>
</evidence>
<gene>
    <name evidence="1" type="ORF">SmaCSM2_04660</name>
</gene>
<dbReference type="RefSeq" id="WP_101765014.1">
    <property type="nucleotide sequence ID" value="NZ_CP025298.1"/>
</dbReference>
<dbReference type="Proteomes" id="UP000234414">
    <property type="component" value="Chromosome"/>
</dbReference>
<accession>A0AAD0BTA9</accession>
<sequence>MVIAAQAFTEKAVSELKPGSLFLFRQQWAFMGERQAQDLEGERKEKVLVLLQGEHAGSIFRVPEGVSTYLTFAEPFGWFAAIEPGVLPQADGQLPGSLVISPGGLVIVGGEKDHWGDIDHFAFLFKGGEQVQPPSNRFKRFPNWSVELCHAERPYVSLGRILDVAAS</sequence>
<name>A0AAD0BTA9_STEMA</name>
<proteinExistence type="predicted"/>
<protein>
    <submittedName>
        <fullName evidence="1">Uncharacterized protein</fullName>
    </submittedName>
</protein>
<organism evidence="1 2">
    <name type="scientific">Stenotrophomonas maltophilia</name>
    <name type="common">Pseudomonas maltophilia</name>
    <name type="synonym">Xanthomonas maltophilia</name>
    <dbReference type="NCBI Taxonomy" id="40324"/>
    <lineage>
        <taxon>Bacteria</taxon>
        <taxon>Pseudomonadati</taxon>
        <taxon>Pseudomonadota</taxon>
        <taxon>Gammaproteobacteria</taxon>
        <taxon>Lysobacterales</taxon>
        <taxon>Lysobacteraceae</taxon>
        <taxon>Stenotrophomonas</taxon>
        <taxon>Stenotrophomonas maltophilia group</taxon>
    </lineage>
</organism>
<evidence type="ECO:0000313" key="1">
    <source>
        <dbReference type="EMBL" id="AUI06499.1"/>
    </source>
</evidence>
<dbReference type="AlphaFoldDB" id="A0AAD0BTA9"/>